<feature type="compositionally biased region" description="Polar residues" evidence="1">
    <location>
        <begin position="159"/>
        <end position="169"/>
    </location>
</feature>
<dbReference type="AlphaFoldDB" id="A0A8H4VUY5"/>
<comment type="caution">
    <text evidence="2">The sequence shown here is derived from an EMBL/GenBank/DDBJ whole genome shotgun (WGS) entry which is preliminary data.</text>
</comment>
<accession>A0A8H4VUY5</accession>
<feature type="compositionally biased region" description="Polar residues" evidence="1">
    <location>
        <begin position="216"/>
        <end position="228"/>
    </location>
</feature>
<evidence type="ECO:0000313" key="2">
    <source>
        <dbReference type="EMBL" id="KAF4623157.1"/>
    </source>
</evidence>
<dbReference type="EMBL" id="JAACJL010000001">
    <property type="protein sequence ID" value="KAF4623157.1"/>
    <property type="molecule type" value="Genomic_DNA"/>
</dbReference>
<evidence type="ECO:0000256" key="1">
    <source>
        <dbReference type="SAM" id="MobiDB-lite"/>
    </source>
</evidence>
<organism evidence="2 3">
    <name type="scientific">Agrocybe pediades</name>
    <dbReference type="NCBI Taxonomy" id="84607"/>
    <lineage>
        <taxon>Eukaryota</taxon>
        <taxon>Fungi</taxon>
        <taxon>Dikarya</taxon>
        <taxon>Basidiomycota</taxon>
        <taxon>Agaricomycotina</taxon>
        <taxon>Agaricomycetes</taxon>
        <taxon>Agaricomycetidae</taxon>
        <taxon>Agaricales</taxon>
        <taxon>Agaricineae</taxon>
        <taxon>Strophariaceae</taxon>
        <taxon>Agrocybe</taxon>
    </lineage>
</organism>
<dbReference type="Proteomes" id="UP000521872">
    <property type="component" value="Unassembled WGS sequence"/>
</dbReference>
<keyword evidence="3" id="KW-1185">Reference proteome</keyword>
<feature type="region of interest" description="Disordered" evidence="1">
    <location>
        <begin position="139"/>
        <end position="244"/>
    </location>
</feature>
<proteinExistence type="predicted"/>
<reference evidence="2 3" key="1">
    <citation type="submission" date="2019-12" db="EMBL/GenBank/DDBJ databases">
        <authorList>
            <person name="Floudas D."/>
            <person name="Bentzer J."/>
            <person name="Ahren D."/>
            <person name="Johansson T."/>
            <person name="Persson P."/>
            <person name="Tunlid A."/>
        </authorList>
    </citation>
    <scope>NUCLEOTIDE SEQUENCE [LARGE SCALE GENOMIC DNA]</scope>
    <source>
        <strain evidence="2 3">CBS 102.39</strain>
    </source>
</reference>
<gene>
    <name evidence="2" type="ORF">D9613_001890</name>
</gene>
<evidence type="ECO:0000313" key="3">
    <source>
        <dbReference type="Proteomes" id="UP000521872"/>
    </source>
</evidence>
<name>A0A8H4VUY5_9AGAR</name>
<sequence>MADQKQNAKALAYNIRWMDRTFRSKAITESLLAPERDKGNITYRDYDASLQFLPGMHRYYTFLFTLGSASFFLLPGPKKWKPQRRLATGASLAMSCYVMGRASELAAHFAFLRSLENPEGFGKAIENVQSQLGQLEHTGLITRPNKSTDDGFSIDENGNVETPSVTSIPDASRVPKTQAAPAAPPSSKWDEIRKKHNPAAHNSAWDAIRQKHEKQQISSEPTPDQQETLWGDDGGDVPSRRTFA</sequence>
<protein>
    <submittedName>
        <fullName evidence="2">Uncharacterized protein</fullName>
    </submittedName>
</protein>